<evidence type="ECO:0000259" key="6">
    <source>
        <dbReference type="Pfam" id="PF18564"/>
    </source>
</evidence>
<protein>
    <recommendedName>
        <fullName evidence="9">Glycoside hydrolase family 5 domain-containing protein</fullName>
    </recommendedName>
</protein>
<keyword evidence="2" id="KW-0378">Hydrolase</keyword>
<dbReference type="Pfam" id="PF00150">
    <property type="entry name" value="Cellulase"/>
    <property type="match status" value="1"/>
</dbReference>
<dbReference type="InterPro" id="IPR017853">
    <property type="entry name" value="GH"/>
</dbReference>
<evidence type="ECO:0000256" key="4">
    <source>
        <dbReference type="SAM" id="MobiDB-lite"/>
    </source>
</evidence>
<feature type="compositionally biased region" description="Low complexity" evidence="4">
    <location>
        <begin position="599"/>
        <end position="609"/>
    </location>
</feature>
<keyword evidence="8" id="KW-1185">Reference proteome</keyword>
<accession>A0A0D2D518</accession>
<feature type="domain" description="Glycoside hydrolase family 5 C-terminal" evidence="6">
    <location>
        <begin position="652"/>
        <end position="741"/>
    </location>
</feature>
<dbReference type="InterPro" id="IPR041036">
    <property type="entry name" value="GH5_C"/>
</dbReference>
<dbReference type="HOGENOM" id="CLU_009024_0_1_1"/>
<dbReference type="InterPro" id="IPR018087">
    <property type="entry name" value="Glyco_hydro_5_CS"/>
</dbReference>
<feature type="region of interest" description="Disordered" evidence="4">
    <location>
        <begin position="572"/>
        <end position="617"/>
    </location>
</feature>
<dbReference type="Gene3D" id="2.60.40.1180">
    <property type="entry name" value="Golgi alpha-mannosidase II"/>
    <property type="match status" value="1"/>
</dbReference>
<dbReference type="AlphaFoldDB" id="A0A0D2D518"/>
<dbReference type="FunFam" id="3.20.20.80:FF:000174">
    <property type="entry name" value="YIR007W-like protein"/>
    <property type="match status" value="1"/>
</dbReference>
<feature type="domain" description="Glycoside hydrolase family 5" evidence="5">
    <location>
        <begin position="65"/>
        <end position="129"/>
    </location>
</feature>
<dbReference type="PANTHER" id="PTHR31308">
    <property type="match status" value="1"/>
</dbReference>
<dbReference type="GO" id="GO:1904462">
    <property type="term" value="P:ergosteryl 3-beta-D-glucoside catabolic process"/>
    <property type="evidence" value="ECO:0007669"/>
    <property type="project" value="TreeGrafter"/>
</dbReference>
<gene>
    <name evidence="7" type="ORF">PV06_10466</name>
</gene>
<organism evidence="7 8">
    <name type="scientific">Exophiala oligosperma</name>
    <dbReference type="NCBI Taxonomy" id="215243"/>
    <lineage>
        <taxon>Eukaryota</taxon>
        <taxon>Fungi</taxon>
        <taxon>Dikarya</taxon>
        <taxon>Ascomycota</taxon>
        <taxon>Pezizomycotina</taxon>
        <taxon>Eurotiomycetes</taxon>
        <taxon>Chaetothyriomycetidae</taxon>
        <taxon>Chaetothyriales</taxon>
        <taxon>Herpotrichiellaceae</taxon>
        <taxon>Exophiala</taxon>
    </lineage>
</organism>
<dbReference type="InterPro" id="IPR001547">
    <property type="entry name" value="Glyco_hydro_5"/>
</dbReference>
<dbReference type="GeneID" id="27362540"/>
<comment type="similarity">
    <text evidence="1">Belongs to the glycosyl hydrolase 5 (cellulase A) family.</text>
</comment>
<sequence>MATQGLRIDGIRLRDLENREVTFRGINVAGDSKFPRHPDQPSYEPGGFFDANNVSFVGRPFTEEEAYTHFARLKRWGYNAIRYIFTWEALEHAGPGQYDEDFIDHTIKILRIAKEYGFYVFMDPHQDVWSRFTGGSGAPLWTLHACGLDPETFTSNQAAVVHNTWSDPAKFPKMLWPTNYTRLATQVTFTLFFAGRDFAPNAIIDGKNIQDYLTDHFIAACAHLAQRIHDAGGLEDDCIIGWETMNEPHRGLVGWEDLDALPEELKMRKGTCPTPWQAMLTGAGRAVEIDVYDFSTFGPYKSGRELVDPEGVSAWLQPNWDDTRYGWKRDPGWKLGQCIWAQHGVWDPNNDQLLKKDYFATIPKSGTKLDYEKFTNLYYMDHFRKFRDAIRAIHRDCIILMQSAVLEIPPLVKDTPDDEKRLIFASHYYDGITLIQKHWNKYYNVDIFGLLRHKYSNPAFAVRLGQTAIRNCLRDQLRAIRDEGIEHLGEHPTLFTEIGIPFDMDDKYAYKTGDYSSQTSALDANHYALEGSGAQGYTLWTYVGQNNHEWGDLWNGEDLSIVSVDDPLLPNSSSISRLQTANPSTTSLSRKPASYSDATTTTTTTTTTTLSESSTINPSNLRDALKLPEIAQKPTSAAADNAGLRAAEAYVRPSPIATVGDVVKYGFDLNSVTFTFSLVASQATKEDVPTEIFLPEFHFPPEKTNVEVSGGRWRIDVLDVDGEGMQVMKWWHGAGEQSMTVKGVKRKPGTWGVEDAADAEAGYLDTMRSSVESCTVM</sequence>
<dbReference type="PROSITE" id="PS00659">
    <property type="entry name" value="GLYCOSYL_HYDROL_F5"/>
    <property type="match status" value="1"/>
</dbReference>
<dbReference type="Pfam" id="PF18564">
    <property type="entry name" value="Glyco_hydro_5_C"/>
    <property type="match status" value="1"/>
</dbReference>
<dbReference type="Proteomes" id="UP000053342">
    <property type="component" value="Unassembled WGS sequence"/>
</dbReference>
<evidence type="ECO:0000259" key="5">
    <source>
        <dbReference type="Pfam" id="PF00150"/>
    </source>
</evidence>
<evidence type="ECO:0008006" key="9">
    <source>
        <dbReference type="Google" id="ProtNLM"/>
    </source>
</evidence>
<proteinExistence type="inferred from homology"/>
<dbReference type="STRING" id="215243.A0A0D2D518"/>
<dbReference type="VEuPathDB" id="FungiDB:PV06_10466"/>
<evidence type="ECO:0000313" key="8">
    <source>
        <dbReference type="Proteomes" id="UP000053342"/>
    </source>
</evidence>
<dbReference type="SUPFAM" id="SSF51445">
    <property type="entry name" value="(Trans)glycosidases"/>
    <property type="match status" value="1"/>
</dbReference>
<evidence type="ECO:0000313" key="7">
    <source>
        <dbReference type="EMBL" id="KIW37425.1"/>
    </source>
</evidence>
<dbReference type="InterPro" id="IPR052066">
    <property type="entry name" value="Glycosphingolipid_Hydrolases"/>
</dbReference>
<evidence type="ECO:0000256" key="2">
    <source>
        <dbReference type="ARBA" id="ARBA00022801"/>
    </source>
</evidence>
<dbReference type="EMBL" id="KN847344">
    <property type="protein sequence ID" value="KIW37425.1"/>
    <property type="molecule type" value="Genomic_DNA"/>
</dbReference>
<keyword evidence="3" id="KW-0326">Glycosidase</keyword>
<dbReference type="OrthoDB" id="9971853at2759"/>
<evidence type="ECO:0000256" key="1">
    <source>
        <dbReference type="ARBA" id="ARBA00005641"/>
    </source>
</evidence>
<reference evidence="7 8" key="1">
    <citation type="submission" date="2015-01" db="EMBL/GenBank/DDBJ databases">
        <title>The Genome Sequence of Exophiala oligosperma CBS72588.</title>
        <authorList>
            <consortium name="The Broad Institute Genomics Platform"/>
            <person name="Cuomo C."/>
            <person name="de Hoog S."/>
            <person name="Gorbushina A."/>
            <person name="Stielow B."/>
            <person name="Teixiera M."/>
            <person name="Abouelleil A."/>
            <person name="Chapman S.B."/>
            <person name="Priest M."/>
            <person name="Young S.K."/>
            <person name="Wortman J."/>
            <person name="Nusbaum C."/>
            <person name="Birren B."/>
        </authorList>
    </citation>
    <scope>NUCLEOTIDE SEQUENCE [LARGE SCALE GENOMIC DNA]</scope>
    <source>
        <strain evidence="7 8">CBS 72588</strain>
    </source>
</reference>
<feature type="compositionally biased region" description="Polar residues" evidence="4">
    <location>
        <begin position="572"/>
        <end position="589"/>
    </location>
</feature>
<dbReference type="PANTHER" id="PTHR31308:SF5">
    <property type="entry name" value="ERGOSTERYL-BETA-GLUCOSIDASE"/>
    <property type="match status" value="1"/>
</dbReference>
<dbReference type="GO" id="GO:0000272">
    <property type="term" value="P:polysaccharide catabolic process"/>
    <property type="evidence" value="ECO:0007669"/>
    <property type="project" value="InterPro"/>
</dbReference>
<name>A0A0D2D518_9EURO</name>
<evidence type="ECO:0000256" key="3">
    <source>
        <dbReference type="ARBA" id="ARBA00023295"/>
    </source>
</evidence>
<dbReference type="GO" id="GO:0050295">
    <property type="term" value="F:steryl-beta-glucosidase activity"/>
    <property type="evidence" value="ECO:0007669"/>
    <property type="project" value="TreeGrafter"/>
</dbReference>
<dbReference type="InterPro" id="IPR013780">
    <property type="entry name" value="Glyco_hydro_b"/>
</dbReference>
<dbReference type="RefSeq" id="XP_016257641.1">
    <property type="nucleotide sequence ID" value="XM_016412021.1"/>
</dbReference>
<dbReference type="FunFam" id="3.20.20.80:FF:000131">
    <property type="entry name" value="Glycoside hydrolase superfamily"/>
    <property type="match status" value="1"/>
</dbReference>
<dbReference type="Gene3D" id="3.20.20.80">
    <property type="entry name" value="Glycosidases"/>
    <property type="match status" value="2"/>
</dbReference>